<evidence type="ECO:0000256" key="2">
    <source>
        <dbReference type="ARBA" id="ARBA00013017"/>
    </source>
</evidence>
<dbReference type="GO" id="GO:0034599">
    <property type="term" value="P:cellular response to oxidative stress"/>
    <property type="evidence" value="ECO:0007669"/>
    <property type="project" value="TreeGrafter"/>
</dbReference>
<comment type="catalytic activity">
    <reaction evidence="11">
        <text>a hydroperoxide + [thioredoxin]-dithiol = an alcohol + [thioredoxin]-disulfide + H2O</text>
        <dbReference type="Rhea" id="RHEA:62620"/>
        <dbReference type="Rhea" id="RHEA-COMP:10698"/>
        <dbReference type="Rhea" id="RHEA-COMP:10700"/>
        <dbReference type="ChEBI" id="CHEBI:15377"/>
        <dbReference type="ChEBI" id="CHEBI:29950"/>
        <dbReference type="ChEBI" id="CHEBI:30879"/>
        <dbReference type="ChEBI" id="CHEBI:35924"/>
        <dbReference type="ChEBI" id="CHEBI:50058"/>
        <dbReference type="EC" id="1.11.1.24"/>
    </reaction>
</comment>
<evidence type="ECO:0000256" key="10">
    <source>
        <dbReference type="ARBA" id="ARBA00042639"/>
    </source>
</evidence>
<dbReference type="Pfam" id="PF00578">
    <property type="entry name" value="AhpC-TSA"/>
    <property type="match status" value="1"/>
</dbReference>
<keyword evidence="14" id="KW-1185">Reference proteome</keyword>
<dbReference type="InterPro" id="IPR000866">
    <property type="entry name" value="AhpC/TSA"/>
</dbReference>
<comment type="similarity">
    <text evidence="9">Belongs to the peroxiredoxin family. BCP/PrxQ subfamily.</text>
</comment>
<dbReference type="GO" id="GO:0008379">
    <property type="term" value="F:thioredoxin peroxidase activity"/>
    <property type="evidence" value="ECO:0007669"/>
    <property type="project" value="TreeGrafter"/>
</dbReference>
<dbReference type="PANTHER" id="PTHR42801:SF7">
    <property type="entry name" value="SLL1159 PROTEIN"/>
    <property type="match status" value="1"/>
</dbReference>
<accession>A0A1I7CK75</accession>
<evidence type="ECO:0000313" key="14">
    <source>
        <dbReference type="Proteomes" id="UP000183371"/>
    </source>
</evidence>
<evidence type="ECO:0000256" key="4">
    <source>
        <dbReference type="ARBA" id="ARBA00022862"/>
    </source>
</evidence>
<keyword evidence="7" id="KW-0676">Redox-active center</keyword>
<dbReference type="InterPro" id="IPR036249">
    <property type="entry name" value="Thioredoxin-like_sf"/>
</dbReference>
<dbReference type="InterPro" id="IPR050924">
    <property type="entry name" value="Peroxiredoxin_BCP/PrxQ"/>
</dbReference>
<keyword evidence="5" id="KW-0560">Oxidoreductase</keyword>
<evidence type="ECO:0000256" key="3">
    <source>
        <dbReference type="ARBA" id="ARBA00022559"/>
    </source>
</evidence>
<comment type="function">
    <text evidence="1">Thiol-specific peroxidase that catalyzes the reduction of hydrogen peroxide and organic hydroperoxides to water and alcohols, respectively. Plays a role in cell protection against oxidative stress by detoxifying peroxides and as sensor of hydrogen peroxide-mediated signaling events.</text>
</comment>
<feature type="domain" description="Thioredoxin" evidence="12">
    <location>
        <begin position="42"/>
        <end position="225"/>
    </location>
</feature>
<proteinExistence type="inferred from homology"/>
<dbReference type="GO" id="GO:0005737">
    <property type="term" value="C:cytoplasm"/>
    <property type="evidence" value="ECO:0007669"/>
    <property type="project" value="TreeGrafter"/>
</dbReference>
<evidence type="ECO:0000313" key="13">
    <source>
        <dbReference type="EMBL" id="SFT99812.1"/>
    </source>
</evidence>
<dbReference type="RefSeq" id="WP_054784689.1">
    <property type="nucleotide sequence ID" value="NZ_FPBD01000006.1"/>
</dbReference>
<dbReference type="SUPFAM" id="SSF52833">
    <property type="entry name" value="Thioredoxin-like"/>
    <property type="match status" value="1"/>
</dbReference>
<dbReference type="AlphaFoldDB" id="A0A1I7CK75"/>
<name>A0A1I7CK75_9HYPH</name>
<sequence>MLNQQIRDTIQQFREALPAELAAKIEQGAGEISALDIIGKALNVGASVPDFSLTNQNGDLRKLADYLAQGPLVLTFYRGLWCPFCNLQLKAYNDRLADIEATGAKLVAVTPEKPDALQILKDGGAPEDFTDMAPEATDFDVLFDDGGDLSEKFGLQFNLPKVHQDLLQNFNIDVEALTGNDRYAFPDPATYVIDQSGKITWAFVPNNYRKRAEVDDILKAIAQLS</sequence>
<organism evidence="13 14">
    <name type="scientific">Pseudovibrio denitrificans</name>
    <dbReference type="NCBI Taxonomy" id="258256"/>
    <lineage>
        <taxon>Bacteria</taxon>
        <taxon>Pseudomonadati</taxon>
        <taxon>Pseudomonadota</taxon>
        <taxon>Alphaproteobacteria</taxon>
        <taxon>Hyphomicrobiales</taxon>
        <taxon>Stappiaceae</taxon>
        <taxon>Pseudovibrio</taxon>
    </lineage>
</organism>
<keyword evidence="6" id="KW-1015">Disulfide bond</keyword>
<dbReference type="Proteomes" id="UP000183371">
    <property type="component" value="Unassembled WGS sequence"/>
</dbReference>
<keyword evidence="4" id="KW-0049">Antioxidant</keyword>
<reference evidence="14" key="1">
    <citation type="submission" date="2016-10" db="EMBL/GenBank/DDBJ databases">
        <authorList>
            <person name="Varghese N."/>
            <person name="Submissions S."/>
        </authorList>
    </citation>
    <scope>NUCLEOTIDE SEQUENCE [LARGE SCALE GENOMIC DNA]</scope>
    <source>
        <strain evidence="14">DSM 17465</strain>
    </source>
</reference>
<evidence type="ECO:0000256" key="11">
    <source>
        <dbReference type="ARBA" id="ARBA00049091"/>
    </source>
</evidence>
<gene>
    <name evidence="13" type="ORF">SAMN05444141_10666</name>
</gene>
<evidence type="ECO:0000256" key="1">
    <source>
        <dbReference type="ARBA" id="ARBA00003330"/>
    </source>
</evidence>
<dbReference type="EMBL" id="FPBD01000006">
    <property type="protein sequence ID" value="SFT99812.1"/>
    <property type="molecule type" value="Genomic_DNA"/>
</dbReference>
<evidence type="ECO:0000256" key="8">
    <source>
        <dbReference type="ARBA" id="ARBA00032824"/>
    </source>
</evidence>
<dbReference type="PANTHER" id="PTHR42801">
    <property type="entry name" value="THIOREDOXIN-DEPENDENT PEROXIDE REDUCTASE"/>
    <property type="match status" value="1"/>
</dbReference>
<protein>
    <recommendedName>
        <fullName evidence="2">thioredoxin-dependent peroxiredoxin</fullName>
        <ecNumber evidence="2">1.11.1.24</ecNumber>
    </recommendedName>
    <alternativeName>
        <fullName evidence="8">Thioredoxin peroxidase</fullName>
    </alternativeName>
    <alternativeName>
        <fullName evidence="10">Thioredoxin-dependent peroxiredoxin Bcp</fullName>
    </alternativeName>
</protein>
<dbReference type="EC" id="1.11.1.24" evidence="2"/>
<evidence type="ECO:0000259" key="12">
    <source>
        <dbReference type="PROSITE" id="PS51352"/>
    </source>
</evidence>
<dbReference type="CDD" id="cd02970">
    <property type="entry name" value="PRX_like2"/>
    <property type="match status" value="1"/>
</dbReference>
<dbReference type="Gene3D" id="3.40.30.10">
    <property type="entry name" value="Glutaredoxin"/>
    <property type="match status" value="1"/>
</dbReference>
<evidence type="ECO:0000256" key="9">
    <source>
        <dbReference type="ARBA" id="ARBA00038489"/>
    </source>
</evidence>
<dbReference type="GO" id="GO:0045454">
    <property type="term" value="P:cell redox homeostasis"/>
    <property type="evidence" value="ECO:0007669"/>
    <property type="project" value="TreeGrafter"/>
</dbReference>
<evidence type="ECO:0000256" key="6">
    <source>
        <dbReference type="ARBA" id="ARBA00023157"/>
    </source>
</evidence>
<evidence type="ECO:0000256" key="7">
    <source>
        <dbReference type="ARBA" id="ARBA00023284"/>
    </source>
</evidence>
<dbReference type="InterPro" id="IPR013766">
    <property type="entry name" value="Thioredoxin_domain"/>
</dbReference>
<evidence type="ECO:0000256" key="5">
    <source>
        <dbReference type="ARBA" id="ARBA00023002"/>
    </source>
</evidence>
<dbReference type="PROSITE" id="PS51352">
    <property type="entry name" value="THIOREDOXIN_2"/>
    <property type="match status" value="1"/>
</dbReference>
<keyword evidence="3" id="KW-0575">Peroxidase</keyword>